<dbReference type="GO" id="GO:0008168">
    <property type="term" value="F:methyltransferase activity"/>
    <property type="evidence" value="ECO:0007669"/>
    <property type="project" value="UniProtKB-KW"/>
</dbReference>
<dbReference type="Pfam" id="PF13649">
    <property type="entry name" value="Methyltransf_25"/>
    <property type="match status" value="1"/>
</dbReference>
<dbReference type="OrthoDB" id="1018at2157"/>
<accession>F2L4I4</accession>
<dbReference type="InterPro" id="IPR029063">
    <property type="entry name" value="SAM-dependent_MTases_sf"/>
</dbReference>
<reference key="2">
    <citation type="submission" date="2011-03" db="EMBL/GenBank/DDBJ databases">
        <title>Complete genome sequence of the thermoacidophilic crenarchaeon Thermoproteus uzoniensis 768-20.</title>
        <authorList>
            <person name="Mardanov A.V."/>
            <person name="Gumerov V.M."/>
            <person name="Beletsky A.V."/>
            <person name="Prokofeva M.I."/>
            <person name="Bonch-Osmolovskaya E.A."/>
            <person name="Ravin N.V."/>
            <person name="Skryabin K.G."/>
        </authorList>
    </citation>
    <scope>NUCLEOTIDE SEQUENCE</scope>
    <source>
        <strain>768-20</strain>
    </source>
</reference>
<reference evidence="2 3" key="1">
    <citation type="journal article" date="2011" name="J. Bacteriol.">
        <title>Complete genome sequence of the thermoacidophilic crenarchaeon Thermoproteus uzoniensis 768-20.</title>
        <authorList>
            <person name="Mardanov A.V."/>
            <person name="Gumerov V.M."/>
            <person name="Beletsky A.V."/>
            <person name="Prokofeva M.I."/>
            <person name="Bonch-Osmolovskaya E.A."/>
            <person name="Ravin N.V."/>
            <person name="Skryabin K.G."/>
        </authorList>
    </citation>
    <scope>NUCLEOTIDE SEQUENCE [LARGE SCALE GENOMIC DNA]</scope>
    <source>
        <strain evidence="2 3">768-20</strain>
    </source>
</reference>
<evidence type="ECO:0000259" key="1">
    <source>
        <dbReference type="Pfam" id="PF13649"/>
    </source>
</evidence>
<dbReference type="Gene3D" id="3.40.50.150">
    <property type="entry name" value="Vaccinia Virus protein VP39"/>
    <property type="match status" value="1"/>
</dbReference>
<organism evidence="2 3">
    <name type="scientific">Thermoproteus uzoniensis (strain 768-20)</name>
    <dbReference type="NCBI Taxonomy" id="999630"/>
    <lineage>
        <taxon>Archaea</taxon>
        <taxon>Thermoproteota</taxon>
        <taxon>Thermoprotei</taxon>
        <taxon>Thermoproteales</taxon>
        <taxon>Thermoproteaceae</taxon>
        <taxon>Thermoproteus</taxon>
    </lineage>
</organism>
<dbReference type="InterPro" id="IPR041698">
    <property type="entry name" value="Methyltransf_25"/>
</dbReference>
<dbReference type="eggNOG" id="arCOG01791">
    <property type="taxonomic scope" value="Archaea"/>
</dbReference>
<dbReference type="SUPFAM" id="SSF53335">
    <property type="entry name" value="S-adenosyl-L-methionine-dependent methyltransferases"/>
    <property type="match status" value="1"/>
</dbReference>
<proteinExistence type="predicted"/>
<protein>
    <submittedName>
        <fullName evidence="2">Methyltransferase</fullName>
    </submittedName>
</protein>
<dbReference type="GO" id="GO:0032259">
    <property type="term" value="P:methylation"/>
    <property type="evidence" value="ECO:0007669"/>
    <property type="project" value="UniProtKB-KW"/>
</dbReference>
<gene>
    <name evidence="2" type="ordered locus">TUZN_0670</name>
</gene>
<keyword evidence="2" id="KW-0489">Methyltransferase</keyword>
<dbReference type="HOGENOM" id="CLU_069129_1_2_2"/>
<dbReference type="KEGG" id="tuz:TUZN_0670"/>
<evidence type="ECO:0000313" key="3">
    <source>
        <dbReference type="Proteomes" id="UP000008138"/>
    </source>
</evidence>
<dbReference type="AlphaFoldDB" id="F2L4I4"/>
<dbReference type="CDD" id="cd02440">
    <property type="entry name" value="AdoMet_MTases"/>
    <property type="match status" value="1"/>
</dbReference>
<feature type="domain" description="Methyltransferase" evidence="1">
    <location>
        <begin position="45"/>
        <end position="130"/>
    </location>
</feature>
<dbReference type="STRING" id="999630.TUZN_0670"/>
<dbReference type="EMBL" id="CP002590">
    <property type="protein sequence ID" value="AEA12162.1"/>
    <property type="molecule type" value="Genomic_DNA"/>
</dbReference>
<dbReference type="Gene3D" id="2.20.25.110">
    <property type="entry name" value="S-adenosyl-L-methionine-dependent methyltransferases"/>
    <property type="match status" value="1"/>
</dbReference>
<name>F2L4I4_THEU7</name>
<dbReference type="Proteomes" id="UP000008138">
    <property type="component" value="Chromosome"/>
</dbReference>
<sequence>MSWVDEFFDDIYRDFMEHYRGPEISAKEARFLAEALGIEPGKRFLDAACGHGRHMRHMPPDSVVGLDINIRYLSEAKKYGDVVAADLRMPPFRRRAFDGAYIMHSTLGMFGDEEDLEILMWLSGSIKPGGSLAVDLANRAKVDKAYAALGESWNMWISAGPYKVLSVAAYNPLTGKIRETRYLYKNGEYVGTRTLELRLYSPSELGLMLRSVGMIVKAVYGDFDGSPYSDNSERYIAIAVKTGGAPENLKAAISWP</sequence>
<keyword evidence="3" id="KW-1185">Reference proteome</keyword>
<dbReference type="GeneID" id="10360211"/>
<dbReference type="RefSeq" id="WP_013679498.1">
    <property type="nucleotide sequence ID" value="NC_015315.1"/>
</dbReference>
<keyword evidence="2" id="KW-0808">Transferase</keyword>
<evidence type="ECO:0000313" key="2">
    <source>
        <dbReference type="EMBL" id="AEA12162.1"/>
    </source>
</evidence>